<accession>A0A7W0CGC6</accession>
<keyword evidence="2" id="KW-0732">Signal</keyword>
<evidence type="ECO:0000256" key="1">
    <source>
        <dbReference type="SAM" id="MobiDB-lite"/>
    </source>
</evidence>
<evidence type="ECO:0000313" key="3">
    <source>
        <dbReference type="EMBL" id="MBA2890670.1"/>
    </source>
</evidence>
<evidence type="ECO:0000313" key="4">
    <source>
        <dbReference type="Proteomes" id="UP000530928"/>
    </source>
</evidence>
<feature type="region of interest" description="Disordered" evidence="1">
    <location>
        <begin position="39"/>
        <end position="84"/>
    </location>
</feature>
<feature type="compositionally biased region" description="Pro residues" evidence="1">
    <location>
        <begin position="46"/>
        <end position="66"/>
    </location>
</feature>
<protein>
    <submittedName>
        <fullName evidence="3">Uncharacterized protein</fullName>
    </submittedName>
</protein>
<keyword evidence="4" id="KW-1185">Reference proteome</keyword>
<feature type="chain" id="PRO_5030840850" evidence="2">
    <location>
        <begin position="28"/>
        <end position="84"/>
    </location>
</feature>
<proteinExistence type="predicted"/>
<gene>
    <name evidence="3" type="ORF">HNR30_002011</name>
</gene>
<feature type="signal peptide" evidence="2">
    <location>
        <begin position="1"/>
        <end position="27"/>
    </location>
</feature>
<dbReference type="AlphaFoldDB" id="A0A7W0CGC6"/>
<dbReference type="EMBL" id="JACDUR010000002">
    <property type="protein sequence ID" value="MBA2890670.1"/>
    <property type="molecule type" value="Genomic_DNA"/>
</dbReference>
<sequence length="84" mass="8456">MKNIVIATLAAACVAGGGLATAGAAQAFDDCTIVQASCTGDHTNPNPWPDPDVTPTPTPTPTPPPISSTREAVPTPSFPDEKEG</sequence>
<organism evidence="3 4">
    <name type="scientific">Nonomuraea soli</name>
    <dbReference type="NCBI Taxonomy" id="1032476"/>
    <lineage>
        <taxon>Bacteria</taxon>
        <taxon>Bacillati</taxon>
        <taxon>Actinomycetota</taxon>
        <taxon>Actinomycetes</taxon>
        <taxon>Streptosporangiales</taxon>
        <taxon>Streptosporangiaceae</taxon>
        <taxon>Nonomuraea</taxon>
    </lineage>
</organism>
<name>A0A7W0CGC6_9ACTN</name>
<comment type="caution">
    <text evidence="3">The sequence shown here is derived from an EMBL/GenBank/DDBJ whole genome shotgun (WGS) entry which is preliminary data.</text>
</comment>
<evidence type="ECO:0000256" key="2">
    <source>
        <dbReference type="SAM" id="SignalP"/>
    </source>
</evidence>
<reference evidence="3 4" key="1">
    <citation type="submission" date="2020-07" db="EMBL/GenBank/DDBJ databases">
        <title>Genomic Encyclopedia of Type Strains, Phase IV (KMG-IV): sequencing the most valuable type-strain genomes for metagenomic binning, comparative biology and taxonomic classification.</title>
        <authorList>
            <person name="Goeker M."/>
        </authorList>
    </citation>
    <scope>NUCLEOTIDE SEQUENCE [LARGE SCALE GENOMIC DNA]</scope>
    <source>
        <strain evidence="3 4">DSM 45533</strain>
    </source>
</reference>
<dbReference type="Proteomes" id="UP000530928">
    <property type="component" value="Unassembled WGS sequence"/>
</dbReference>
<dbReference type="RefSeq" id="WP_181610050.1">
    <property type="nucleotide sequence ID" value="NZ_BAABAM010000006.1"/>
</dbReference>